<dbReference type="Proteomes" id="UP000246073">
    <property type="component" value="Unassembled WGS sequence"/>
</dbReference>
<sequence length="54" mass="6334">MSLPINLRTQFNRWMQYCENLRELESCSDRELSDLGLSRNDIRRVAREAAYAAA</sequence>
<dbReference type="RefSeq" id="WP_210261360.1">
    <property type="nucleotide sequence ID" value="NZ_JABFCY010000001.1"/>
</dbReference>
<feature type="domain" description="YjiS-like" evidence="1">
    <location>
        <begin position="7"/>
        <end position="43"/>
    </location>
</feature>
<protein>
    <recommendedName>
        <fullName evidence="1">YjiS-like domain-containing protein</fullName>
    </recommendedName>
</protein>
<evidence type="ECO:0000313" key="2">
    <source>
        <dbReference type="EMBL" id="SPL64529.1"/>
    </source>
</evidence>
<evidence type="ECO:0000313" key="3">
    <source>
        <dbReference type="Proteomes" id="UP000246073"/>
    </source>
</evidence>
<dbReference type="Pfam" id="PF06568">
    <property type="entry name" value="YjiS-like"/>
    <property type="match status" value="1"/>
</dbReference>
<dbReference type="InterPro" id="IPR009506">
    <property type="entry name" value="YjiS-like"/>
</dbReference>
<name>A0A2P9HKC2_9HYPH</name>
<accession>A0A2P9HKC2</accession>
<organism evidence="2 3">
    <name type="scientific">Ochrobactrum soli</name>
    <dbReference type="NCBI Taxonomy" id="2448455"/>
    <lineage>
        <taxon>Bacteria</taxon>
        <taxon>Pseudomonadati</taxon>
        <taxon>Pseudomonadota</taxon>
        <taxon>Alphaproteobacteria</taxon>
        <taxon>Hyphomicrobiales</taxon>
        <taxon>Brucellaceae</taxon>
        <taxon>Brucella/Ochrobactrum group</taxon>
        <taxon>Ochrobactrum</taxon>
    </lineage>
</organism>
<proteinExistence type="predicted"/>
<dbReference type="AlphaFoldDB" id="A0A2P9HKC2"/>
<gene>
    <name evidence="2" type="ORF">OHAE_396</name>
</gene>
<evidence type="ECO:0000259" key="1">
    <source>
        <dbReference type="Pfam" id="PF06568"/>
    </source>
</evidence>
<dbReference type="EMBL" id="OOFM01000005">
    <property type="protein sequence ID" value="SPL64529.1"/>
    <property type="molecule type" value="Genomic_DNA"/>
</dbReference>
<reference evidence="3" key="1">
    <citation type="submission" date="2017-12" db="EMBL/GenBank/DDBJ databases">
        <authorList>
            <person name="Diaz M."/>
        </authorList>
    </citation>
    <scope>NUCLEOTIDE SEQUENCE [LARGE SCALE GENOMIC DNA]</scope>
    <source>
        <strain evidence="3">FI11154</strain>
    </source>
</reference>